<dbReference type="InterPro" id="IPR020472">
    <property type="entry name" value="WD40_PAC1"/>
</dbReference>
<feature type="repeat" description="WD" evidence="3">
    <location>
        <begin position="63"/>
        <end position="104"/>
    </location>
</feature>
<dbReference type="InterPro" id="IPR019775">
    <property type="entry name" value="WD40_repeat_CS"/>
</dbReference>
<dbReference type="PANTHER" id="PTHR19848:SF8">
    <property type="entry name" value="F-BOX AND WD REPEAT DOMAIN CONTAINING 7"/>
    <property type="match status" value="1"/>
</dbReference>
<reference evidence="4 5" key="1">
    <citation type="submission" date="2014-04" db="EMBL/GenBank/DDBJ databases">
        <authorList>
            <consortium name="DOE Joint Genome Institute"/>
            <person name="Kuo A."/>
            <person name="Ruytinx J."/>
            <person name="Rineau F."/>
            <person name="Colpaert J."/>
            <person name="Kohler A."/>
            <person name="Nagy L.G."/>
            <person name="Floudas D."/>
            <person name="Copeland A."/>
            <person name="Barry K.W."/>
            <person name="Cichocki N."/>
            <person name="Veneault-Fourrey C."/>
            <person name="LaButti K."/>
            <person name="Lindquist E.A."/>
            <person name="Lipzen A."/>
            <person name="Lundell T."/>
            <person name="Morin E."/>
            <person name="Murat C."/>
            <person name="Sun H."/>
            <person name="Tunlid A."/>
            <person name="Henrissat B."/>
            <person name="Grigoriev I.V."/>
            <person name="Hibbett D.S."/>
            <person name="Martin F."/>
            <person name="Nordberg H.P."/>
            <person name="Cantor M.N."/>
            <person name="Hua S.X."/>
        </authorList>
    </citation>
    <scope>NUCLEOTIDE SEQUENCE [LARGE SCALE GENOMIC DNA]</scope>
    <source>
        <strain evidence="4 5">UH-Slu-Lm8-n1</strain>
    </source>
</reference>
<proteinExistence type="predicted"/>
<feature type="repeat" description="WD" evidence="3">
    <location>
        <begin position="105"/>
        <end position="146"/>
    </location>
</feature>
<keyword evidence="2" id="KW-0677">Repeat</keyword>
<dbReference type="SMART" id="SM00320">
    <property type="entry name" value="WD40"/>
    <property type="match status" value="7"/>
</dbReference>
<dbReference type="InterPro" id="IPR011047">
    <property type="entry name" value="Quinoprotein_ADH-like_sf"/>
</dbReference>
<gene>
    <name evidence="4" type="ORF">CY34DRAFT_361763</name>
</gene>
<dbReference type="PRINTS" id="PR00320">
    <property type="entry name" value="GPROTEINBRPT"/>
</dbReference>
<reference evidence="5" key="2">
    <citation type="submission" date="2015-01" db="EMBL/GenBank/DDBJ databases">
        <title>Evolutionary Origins and Diversification of the Mycorrhizal Mutualists.</title>
        <authorList>
            <consortium name="DOE Joint Genome Institute"/>
            <consortium name="Mycorrhizal Genomics Consortium"/>
            <person name="Kohler A."/>
            <person name="Kuo A."/>
            <person name="Nagy L.G."/>
            <person name="Floudas D."/>
            <person name="Copeland A."/>
            <person name="Barry K.W."/>
            <person name="Cichocki N."/>
            <person name="Veneault-Fourrey C."/>
            <person name="LaButti K."/>
            <person name="Lindquist E.A."/>
            <person name="Lipzen A."/>
            <person name="Lundell T."/>
            <person name="Morin E."/>
            <person name="Murat C."/>
            <person name="Riley R."/>
            <person name="Ohm R."/>
            <person name="Sun H."/>
            <person name="Tunlid A."/>
            <person name="Henrissat B."/>
            <person name="Grigoriev I.V."/>
            <person name="Hibbett D.S."/>
            <person name="Martin F."/>
        </authorList>
    </citation>
    <scope>NUCLEOTIDE SEQUENCE [LARGE SCALE GENOMIC DNA]</scope>
    <source>
        <strain evidence="5">UH-Slu-Lm8-n1</strain>
    </source>
</reference>
<dbReference type="PROSITE" id="PS50294">
    <property type="entry name" value="WD_REPEATS_REGION"/>
    <property type="match status" value="6"/>
</dbReference>
<evidence type="ECO:0000256" key="1">
    <source>
        <dbReference type="ARBA" id="ARBA00022574"/>
    </source>
</evidence>
<dbReference type="Pfam" id="PF00400">
    <property type="entry name" value="WD40"/>
    <property type="match status" value="7"/>
</dbReference>
<dbReference type="STRING" id="930992.A0A0C9ZN64"/>
<feature type="repeat" description="WD" evidence="3">
    <location>
        <begin position="290"/>
        <end position="323"/>
    </location>
</feature>
<dbReference type="EMBL" id="KN835363">
    <property type="protein sequence ID" value="KIK39015.1"/>
    <property type="molecule type" value="Genomic_DNA"/>
</dbReference>
<dbReference type="InParanoid" id="A0A0C9ZN64"/>
<evidence type="ECO:0000256" key="2">
    <source>
        <dbReference type="ARBA" id="ARBA00022737"/>
    </source>
</evidence>
<dbReference type="InterPro" id="IPR001680">
    <property type="entry name" value="WD40_rpt"/>
</dbReference>
<feature type="repeat" description="WD" evidence="3">
    <location>
        <begin position="206"/>
        <end position="247"/>
    </location>
</feature>
<evidence type="ECO:0000313" key="5">
    <source>
        <dbReference type="Proteomes" id="UP000054485"/>
    </source>
</evidence>
<keyword evidence="1 3" id="KW-0853">WD repeat</keyword>
<dbReference type="AlphaFoldDB" id="A0A0C9ZN64"/>
<dbReference type="SUPFAM" id="SSF50998">
    <property type="entry name" value="Quinoprotein alcohol dehydrogenase-like"/>
    <property type="match status" value="1"/>
</dbReference>
<dbReference type="PROSITE" id="PS50082">
    <property type="entry name" value="WD_REPEATS_2"/>
    <property type="match status" value="6"/>
</dbReference>
<dbReference type="PROSITE" id="PS00678">
    <property type="entry name" value="WD_REPEATS_1"/>
    <property type="match status" value="4"/>
</dbReference>
<accession>A0A0C9ZN64</accession>
<dbReference type="CDD" id="cd00200">
    <property type="entry name" value="WD40"/>
    <property type="match status" value="1"/>
</dbReference>
<dbReference type="Proteomes" id="UP000054485">
    <property type="component" value="Unassembled WGS sequence"/>
</dbReference>
<keyword evidence="5" id="KW-1185">Reference proteome</keyword>
<evidence type="ECO:0000313" key="4">
    <source>
        <dbReference type="EMBL" id="KIK39015.1"/>
    </source>
</evidence>
<dbReference type="Gene3D" id="2.130.10.10">
    <property type="entry name" value="YVTN repeat-like/Quinoprotein amine dehydrogenase"/>
    <property type="match status" value="2"/>
</dbReference>
<organism evidence="4 5">
    <name type="scientific">Suillus luteus UH-Slu-Lm8-n1</name>
    <dbReference type="NCBI Taxonomy" id="930992"/>
    <lineage>
        <taxon>Eukaryota</taxon>
        <taxon>Fungi</taxon>
        <taxon>Dikarya</taxon>
        <taxon>Basidiomycota</taxon>
        <taxon>Agaricomycotina</taxon>
        <taxon>Agaricomycetes</taxon>
        <taxon>Agaricomycetidae</taxon>
        <taxon>Boletales</taxon>
        <taxon>Suillineae</taxon>
        <taxon>Suillaceae</taxon>
        <taxon>Suillus</taxon>
    </lineage>
</organism>
<sequence>MASPISKKKETPAITHRQKFEGHTEPVCGAIHLPGGQRIITCSEDRSLRVWNLKTVKQIGEDWRDGDSEVASIALSPDGKKVVSGSWDGAVRLWDIDTCKVVKKWTGHAEPVVSVCWSRDGRRVLSGSDDGTARQWEVESGETMSEPIENILTSIETRHKHVYAVVYSPDTTLIATGGRDGPYTGKPIESSVKIWDAKTGKLVATLKGHTDSVSCLAWTKDGKTLISGSYDSSIRTWNTTNWQQTAVLDEHTGHVFGIAISPNGRILASASLDKTVRLWNLENRKPISSPLQHADDVNCVSFSAGGKRLATGCDDNNAFIWDVAAILREAALDDLLSGPKVS</sequence>
<evidence type="ECO:0000256" key="3">
    <source>
        <dbReference type="PROSITE-ProRule" id="PRU00221"/>
    </source>
</evidence>
<dbReference type="PANTHER" id="PTHR19848">
    <property type="entry name" value="WD40 REPEAT PROTEIN"/>
    <property type="match status" value="1"/>
</dbReference>
<protein>
    <submittedName>
        <fullName evidence="4">Unplaced genomic scaffold CY34scaffold_232, whole genome shotgun sequence</fullName>
    </submittedName>
</protein>
<dbReference type="InterPro" id="IPR015943">
    <property type="entry name" value="WD40/YVTN_repeat-like_dom_sf"/>
</dbReference>
<feature type="repeat" description="WD" evidence="3">
    <location>
        <begin position="20"/>
        <end position="61"/>
    </location>
</feature>
<dbReference type="OrthoDB" id="3203311at2759"/>
<name>A0A0C9ZN64_9AGAM</name>
<feature type="repeat" description="WD" evidence="3">
    <location>
        <begin position="248"/>
        <end position="289"/>
    </location>
</feature>
<dbReference type="HOGENOM" id="CLU_000288_57_33_1"/>